<proteinExistence type="predicted"/>
<dbReference type="GO" id="GO:0008237">
    <property type="term" value="F:metallopeptidase activity"/>
    <property type="evidence" value="ECO:0007669"/>
    <property type="project" value="InterPro"/>
</dbReference>
<feature type="region of interest" description="Disordered" evidence="1">
    <location>
        <begin position="245"/>
        <end position="275"/>
    </location>
</feature>
<dbReference type="Proteomes" id="UP000003688">
    <property type="component" value="Unassembled WGS sequence"/>
</dbReference>
<dbReference type="STRING" id="320771.Cflav_PD1944"/>
<feature type="chain" id="PRO_5002893322" evidence="2">
    <location>
        <begin position="34"/>
        <end position="275"/>
    </location>
</feature>
<name>B9XMX5_PEDPL</name>
<organism evidence="3 4">
    <name type="scientific">Pedosphaera parvula (strain Ellin514)</name>
    <dbReference type="NCBI Taxonomy" id="320771"/>
    <lineage>
        <taxon>Bacteria</taxon>
        <taxon>Pseudomonadati</taxon>
        <taxon>Verrucomicrobiota</taxon>
        <taxon>Pedosphaerae</taxon>
        <taxon>Pedosphaerales</taxon>
        <taxon>Pedosphaeraceae</taxon>
        <taxon>Pedosphaera</taxon>
    </lineage>
</organism>
<comment type="caution">
    <text evidence="3">The sequence shown here is derived from an EMBL/GenBank/DDBJ whole genome shotgun (WGS) entry which is preliminary data.</text>
</comment>
<evidence type="ECO:0000256" key="2">
    <source>
        <dbReference type="SAM" id="SignalP"/>
    </source>
</evidence>
<keyword evidence="4" id="KW-1185">Reference proteome</keyword>
<dbReference type="InterPro" id="IPR024079">
    <property type="entry name" value="MetalloPept_cat_dom_sf"/>
</dbReference>
<feature type="signal peptide" evidence="2">
    <location>
        <begin position="1"/>
        <end position="33"/>
    </location>
</feature>
<protein>
    <submittedName>
        <fullName evidence="3">Metallopeptidase</fullName>
    </submittedName>
</protein>
<sequence length="275" mass="31706" precursor="true">MLLVEAFMKRAISFSILLACGFLLLLTSSKAEAYDTTDKYEVRKLEGWGLRIHKDLLLNTNLSQQVVRLLEFQLYQITRAVPSPALTKLREVPIWIELNDPKFPCMCYHPSPDWLREHDMNPEKACGVEIANAKNFLTWTKEQPWMVLHEMAHSYHHRVLGYDNAEIKSAFDAAVASRKYESIMHINGQILRHYALSNDQEYFAESTEAYFGVNDFYPFVRSELKQQDPRIYEILGKVWGIEKAEPSSKLASDERKEPSVSNGKQARPPEANPAR</sequence>
<evidence type="ECO:0000313" key="3">
    <source>
        <dbReference type="EMBL" id="EEF58771.1"/>
    </source>
</evidence>
<feature type="compositionally biased region" description="Basic and acidic residues" evidence="1">
    <location>
        <begin position="245"/>
        <end position="258"/>
    </location>
</feature>
<dbReference type="EMBL" id="ABOX02000037">
    <property type="protein sequence ID" value="EEF58771.1"/>
    <property type="molecule type" value="Genomic_DNA"/>
</dbReference>
<reference evidence="3 4" key="1">
    <citation type="journal article" date="2011" name="J. Bacteriol.">
        <title>Genome sequence of 'Pedosphaera parvula' Ellin514, an aerobic Verrucomicrobial isolate from pasture soil.</title>
        <authorList>
            <person name="Kant R."/>
            <person name="van Passel M.W."/>
            <person name="Sangwan P."/>
            <person name="Palva A."/>
            <person name="Lucas S."/>
            <person name="Copeland A."/>
            <person name="Lapidus A."/>
            <person name="Glavina Del Rio T."/>
            <person name="Dalin E."/>
            <person name="Tice H."/>
            <person name="Bruce D."/>
            <person name="Goodwin L."/>
            <person name="Pitluck S."/>
            <person name="Chertkov O."/>
            <person name="Larimer F.W."/>
            <person name="Land M.L."/>
            <person name="Hauser L."/>
            <person name="Brettin T.S."/>
            <person name="Detter J.C."/>
            <person name="Han S."/>
            <person name="de Vos W.M."/>
            <person name="Janssen P.H."/>
            <person name="Smidt H."/>
        </authorList>
    </citation>
    <scope>NUCLEOTIDE SEQUENCE [LARGE SCALE GENOMIC DNA]</scope>
    <source>
        <strain evidence="3 4">Ellin514</strain>
    </source>
</reference>
<dbReference type="OrthoDB" id="231191at2"/>
<accession>B9XMX5</accession>
<dbReference type="AlphaFoldDB" id="B9XMX5"/>
<keyword evidence="2" id="KW-0732">Signal</keyword>
<dbReference type="Gene3D" id="3.40.390.10">
    <property type="entry name" value="Collagenase (Catalytic Domain)"/>
    <property type="match status" value="1"/>
</dbReference>
<gene>
    <name evidence="3" type="ORF">Cflav_PD1944</name>
</gene>
<evidence type="ECO:0000256" key="1">
    <source>
        <dbReference type="SAM" id="MobiDB-lite"/>
    </source>
</evidence>
<dbReference type="SUPFAM" id="SSF55486">
    <property type="entry name" value="Metalloproteases ('zincins'), catalytic domain"/>
    <property type="match status" value="1"/>
</dbReference>
<dbReference type="RefSeq" id="WP_007417164.1">
    <property type="nucleotide sequence ID" value="NZ_ABOX02000037.1"/>
</dbReference>
<evidence type="ECO:0000313" key="4">
    <source>
        <dbReference type="Proteomes" id="UP000003688"/>
    </source>
</evidence>